<evidence type="ECO:0000256" key="5">
    <source>
        <dbReference type="ARBA" id="ARBA00022756"/>
    </source>
</evidence>
<keyword evidence="5" id="KW-0093">Biotin biosynthesis</keyword>
<evidence type="ECO:0000256" key="7">
    <source>
        <dbReference type="ARBA" id="ARBA00022842"/>
    </source>
</evidence>
<reference evidence="8" key="1">
    <citation type="submission" date="2013-12" db="EMBL/GenBank/DDBJ databases">
        <title>A Varibaculum cambriense genome reconstructed from a premature infant gut community with otherwise low bacterial novelty that shifts toward anaerobic metabolism during the third week of life.</title>
        <authorList>
            <person name="Brown C.T."/>
            <person name="Sharon I."/>
            <person name="Thomas B.C."/>
            <person name="Castelle C.J."/>
            <person name="Morowitz M.J."/>
            <person name="Banfield J.F."/>
        </authorList>
    </citation>
    <scope>NUCLEOTIDE SEQUENCE</scope>
</reference>
<accession>W1XMY8</accession>
<organism evidence="8">
    <name type="scientific">human gut metagenome</name>
    <dbReference type="NCBI Taxonomy" id="408170"/>
    <lineage>
        <taxon>unclassified sequences</taxon>
        <taxon>metagenomes</taxon>
        <taxon>organismal metagenomes</taxon>
    </lineage>
</organism>
<comment type="cofactor">
    <cofactor evidence="1">
        <name>Mg(2+)</name>
        <dbReference type="ChEBI" id="CHEBI:18420"/>
    </cofactor>
</comment>
<name>W1XMY8_9ZZZZ</name>
<evidence type="ECO:0000256" key="3">
    <source>
        <dbReference type="ARBA" id="ARBA00022598"/>
    </source>
</evidence>
<dbReference type="Pfam" id="PF03744">
    <property type="entry name" value="BioW"/>
    <property type="match status" value="1"/>
</dbReference>
<keyword evidence="7" id="KW-0460">Magnesium</keyword>
<comment type="subunit">
    <text evidence="2">Homodimer.</text>
</comment>
<evidence type="ECO:0000256" key="2">
    <source>
        <dbReference type="ARBA" id="ARBA00011738"/>
    </source>
</evidence>
<evidence type="ECO:0000256" key="4">
    <source>
        <dbReference type="ARBA" id="ARBA00022741"/>
    </source>
</evidence>
<dbReference type="AlphaFoldDB" id="W1XMY8"/>
<keyword evidence="4" id="KW-0547">Nucleotide-binding</keyword>
<protein>
    <submittedName>
        <fullName evidence="8">6-carboxyhexanoate-CoA ligase</fullName>
    </submittedName>
</protein>
<dbReference type="GO" id="GO:0009102">
    <property type="term" value="P:biotin biosynthetic process"/>
    <property type="evidence" value="ECO:0007669"/>
    <property type="project" value="UniProtKB-KW"/>
</dbReference>
<keyword evidence="3 8" id="KW-0436">Ligase</keyword>
<proteinExistence type="predicted"/>
<evidence type="ECO:0000256" key="6">
    <source>
        <dbReference type="ARBA" id="ARBA00022840"/>
    </source>
</evidence>
<comment type="caution">
    <text evidence="8">The sequence shown here is derived from an EMBL/GenBank/DDBJ whole genome shotgun (WGS) entry which is preliminary data.</text>
</comment>
<feature type="non-terminal residue" evidence="8">
    <location>
        <position position="88"/>
    </location>
</feature>
<dbReference type="GO" id="GO:0042410">
    <property type="term" value="F:6-carboxyhexanoate-CoA ligase activity"/>
    <property type="evidence" value="ECO:0007669"/>
    <property type="project" value="InterPro"/>
</dbReference>
<dbReference type="EMBL" id="AZMM01014001">
    <property type="protein sequence ID" value="ETJ31511.1"/>
    <property type="molecule type" value="Genomic_DNA"/>
</dbReference>
<evidence type="ECO:0000313" key="8">
    <source>
        <dbReference type="EMBL" id="ETJ31511.1"/>
    </source>
</evidence>
<keyword evidence="6" id="KW-0067">ATP-binding</keyword>
<sequence>MRAAQGGPHENGGHHISGAERIVTLNQVGSIAQSLAERALHHSKGTADFINITVDLIPAETITYIECLKVNEHLANTVAEAHQLAVEL</sequence>
<dbReference type="InterPro" id="IPR005499">
    <property type="entry name" value="BioW"/>
</dbReference>
<gene>
    <name evidence="8" type="ORF">Q604_UNBC14001G0001</name>
</gene>
<evidence type="ECO:0000256" key="1">
    <source>
        <dbReference type="ARBA" id="ARBA00001946"/>
    </source>
</evidence>
<dbReference type="GO" id="GO:0005524">
    <property type="term" value="F:ATP binding"/>
    <property type="evidence" value="ECO:0007669"/>
    <property type="project" value="UniProtKB-KW"/>
</dbReference>